<comment type="caution">
    <text evidence="2">The sequence shown here is derived from an EMBL/GenBank/DDBJ whole genome shotgun (WGS) entry which is preliminary data.</text>
</comment>
<evidence type="ECO:0000313" key="2">
    <source>
        <dbReference type="EMBL" id="CAB1420971.1"/>
    </source>
</evidence>
<organism evidence="2 3">
    <name type="scientific">Pleuronectes platessa</name>
    <name type="common">European plaice</name>
    <dbReference type="NCBI Taxonomy" id="8262"/>
    <lineage>
        <taxon>Eukaryota</taxon>
        <taxon>Metazoa</taxon>
        <taxon>Chordata</taxon>
        <taxon>Craniata</taxon>
        <taxon>Vertebrata</taxon>
        <taxon>Euteleostomi</taxon>
        <taxon>Actinopterygii</taxon>
        <taxon>Neopterygii</taxon>
        <taxon>Teleostei</taxon>
        <taxon>Neoteleostei</taxon>
        <taxon>Acanthomorphata</taxon>
        <taxon>Carangaria</taxon>
        <taxon>Pleuronectiformes</taxon>
        <taxon>Pleuronectoidei</taxon>
        <taxon>Pleuronectidae</taxon>
        <taxon>Pleuronectes</taxon>
    </lineage>
</organism>
<evidence type="ECO:0000256" key="1">
    <source>
        <dbReference type="SAM" id="MobiDB-lite"/>
    </source>
</evidence>
<keyword evidence="3" id="KW-1185">Reference proteome</keyword>
<evidence type="ECO:0000313" key="3">
    <source>
        <dbReference type="Proteomes" id="UP001153269"/>
    </source>
</evidence>
<feature type="region of interest" description="Disordered" evidence="1">
    <location>
        <begin position="44"/>
        <end position="75"/>
    </location>
</feature>
<proteinExistence type="predicted"/>
<gene>
    <name evidence="2" type="ORF">PLEPLA_LOCUS8851</name>
</gene>
<dbReference type="AlphaFoldDB" id="A0A9N7TYX0"/>
<feature type="region of interest" description="Disordered" evidence="1">
    <location>
        <begin position="100"/>
        <end position="123"/>
    </location>
</feature>
<sequence length="123" mass="13193">MGQHSEALQATGVMVEGKDSEGSGLLTHAPGSWLPATRFLRSYPGAGSPAGRRVERCSDGLVRQQSTDQQTRSGLNQWSSCWVTLIACLLTAEHFFNFSSRPETGHGSDSGWAPRGEMNGAVQ</sequence>
<dbReference type="Proteomes" id="UP001153269">
    <property type="component" value="Unassembled WGS sequence"/>
</dbReference>
<reference evidence="2" key="1">
    <citation type="submission" date="2020-03" db="EMBL/GenBank/DDBJ databases">
        <authorList>
            <person name="Weist P."/>
        </authorList>
    </citation>
    <scope>NUCLEOTIDE SEQUENCE</scope>
</reference>
<feature type="compositionally biased region" description="Polar residues" evidence="1">
    <location>
        <begin position="63"/>
        <end position="75"/>
    </location>
</feature>
<protein>
    <submittedName>
        <fullName evidence="2">Uncharacterized protein</fullName>
    </submittedName>
</protein>
<dbReference type="EMBL" id="CADEAL010000495">
    <property type="protein sequence ID" value="CAB1420971.1"/>
    <property type="molecule type" value="Genomic_DNA"/>
</dbReference>
<accession>A0A9N7TYX0</accession>
<name>A0A9N7TYX0_PLEPL</name>